<sequence>PNLLSEPCLKRLESSIVSVSEDNCDTFPSNVFNYSVIHSQVFVLCHGLLQLAQLLYSAYFKSSITTIEKQFGFSSFSSGFISSLHEIGNATLIVFVSYFGSRVHRPRLIGIGGLLLSLGALLLTLAHFISEPYQYSKIRAGNSSSLNLDVCHPFNLTDGSDFCSTSEPKYGMRSVWVIMIVGQLLAGIGTVPIQPFGISFVDDFAEPSNSPLYIAILFSISVFGPAFGYLLGSVMLRLFVDLNRVSTATLKLKPHDPRWIGAWWLGLLVSSGLLMITSLPYFFFPRQITTQKSGSEADMLSQMEEEKIEEITVTDFIKRFPKMLVKLLLNPFFFLVVLAQCTFSSVLGGLSTFLNKFLEQQYGSTTSYANFLIGSINLPAAAIGMLLGGIIMKRFNFSLAKIPMFTACVLITSFMLSIALFFMGCSTRKIAGINYNYMNSTSTSDLKAPCNAHCSCFNYTYNPVCGSDGIEYISPCHAGCSESVFNSSTRRISTYNNCSCIQTPGGENNVLPGNCAISCSHLLLPVMFLIAFIGLVASLSHNPLYMMVLRVVRQEEKSFAIGIQFLLMRLIAWLPAPALFGMVIDSTCIRWSTICSGKRGACHYYDTNLLRNRFFGLQMIYKGIGILLILFIGWKVKTTRTHVINEKTSRPV</sequence>
<gene>
    <name evidence="11" type="primary">LOC103189404</name>
</gene>
<dbReference type="PROSITE" id="PS51465">
    <property type="entry name" value="KAZAL_2"/>
    <property type="match status" value="1"/>
</dbReference>
<dbReference type="InterPro" id="IPR036058">
    <property type="entry name" value="Kazal_dom_sf"/>
</dbReference>
<feature type="domain" description="Major facilitator superfamily (MFS) profile" evidence="9">
    <location>
        <begin position="31"/>
        <end position="637"/>
    </location>
</feature>
<feature type="transmembrane region" description="Helical" evidence="8">
    <location>
        <begin position="41"/>
        <end position="60"/>
    </location>
</feature>
<keyword evidence="8" id="KW-0813">Transport</keyword>
<evidence type="ECO:0000313" key="11">
    <source>
        <dbReference type="Ensembl" id="ENSCMIP00000025778.1"/>
    </source>
</evidence>
<feature type="transmembrane region" description="Helical" evidence="8">
    <location>
        <begin position="404"/>
        <end position="424"/>
    </location>
</feature>
<dbReference type="GO" id="GO:0016323">
    <property type="term" value="C:basolateral plasma membrane"/>
    <property type="evidence" value="ECO:0007669"/>
    <property type="project" value="TreeGrafter"/>
</dbReference>
<feature type="transmembrane region" description="Helical" evidence="8">
    <location>
        <begin position="212"/>
        <end position="240"/>
    </location>
</feature>
<dbReference type="InterPro" id="IPR002350">
    <property type="entry name" value="Kazal_dom"/>
</dbReference>
<dbReference type="SUPFAM" id="SSF100895">
    <property type="entry name" value="Kazal-type serine protease inhibitors"/>
    <property type="match status" value="1"/>
</dbReference>
<reference evidence="12" key="3">
    <citation type="journal article" date="2014" name="Nature">
        <title>Elephant shark genome provides unique insights into gnathostome evolution.</title>
        <authorList>
            <consortium name="International Elephant Shark Genome Sequencing Consortium"/>
            <person name="Venkatesh B."/>
            <person name="Lee A.P."/>
            <person name="Ravi V."/>
            <person name="Maurya A.K."/>
            <person name="Lian M.M."/>
            <person name="Swann J.B."/>
            <person name="Ohta Y."/>
            <person name="Flajnik M.F."/>
            <person name="Sutoh Y."/>
            <person name="Kasahara M."/>
            <person name="Hoon S."/>
            <person name="Gangu V."/>
            <person name="Roy S.W."/>
            <person name="Irimia M."/>
            <person name="Korzh V."/>
            <person name="Kondrychyn I."/>
            <person name="Lim Z.W."/>
            <person name="Tay B.H."/>
            <person name="Tohari S."/>
            <person name="Kong K.W."/>
            <person name="Ho S."/>
            <person name="Lorente-Galdos B."/>
            <person name="Quilez J."/>
            <person name="Marques-Bonet T."/>
            <person name="Raney B.J."/>
            <person name="Ingham P.W."/>
            <person name="Tay A."/>
            <person name="Hillier L.W."/>
            <person name="Minx P."/>
            <person name="Boehm T."/>
            <person name="Wilson R.K."/>
            <person name="Brenner S."/>
            <person name="Warren W.C."/>
        </authorList>
    </citation>
    <scope>NUCLEOTIDE SEQUENCE [LARGE SCALE GENOMIC DNA]</scope>
</reference>
<evidence type="ECO:0000256" key="4">
    <source>
        <dbReference type="ARBA" id="ARBA00022692"/>
    </source>
</evidence>
<dbReference type="OMA" id="MMVLRCV"/>
<dbReference type="GO" id="GO:0015347">
    <property type="term" value="F:sodium-independent organic anion transmembrane transporter activity"/>
    <property type="evidence" value="ECO:0007669"/>
    <property type="project" value="TreeGrafter"/>
</dbReference>
<dbReference type="GO" id="GO:0043252">
    <property type="term" value="P:sodium-independent organic anion transport"/>
    <property type="evidence" value="ECO:0007669"/>
    <property type="project" value="TreeGrafter"/>
</dbReference>
<keyword evidence="5 8" id="KW-1133">Transmembrane helix</keyword>
<evidence type="ECO:0000256" key="5">
    <source>
        <dbReference type="ARBA" id="ARBA00022989"/>
    </source>
</evidence>
<keyword evidence="12" id="KW-1185">Reference proteome</keyword>
<dbReference type="AlphaFoldDB" id="A0A4W3IG25"/>
<keyword evidence="7" id="KW-1015">Disulfide bond</keyword>
<dbReference type="PANTHER" id="PTHR11388">
    <property type="entry name" value="ORGANIC ANION TRANSPORTER"/>
    <property type="match status" value="1"/>
</dbReference>
<dbReference type="GO" id="GO:0006811">
    <property type="term" value="P:monoatomic ion transport"/>
    <property type="evidence" value="ECO:0007669"/>
    <property type="project" value="UniProtKB-KW"/>
</dbReference>
<reference evidence="12" key="1">
    <citation type="journal article" date="2006" name="Science">
        <title>Ancient noncoding elements conserved in the human genome.</title>
        <authorList>
            <person name="Venkatesh B."/>
            <person name="Kirkness E.F."/>
            <person name="Loh Y.H."/>
            <person name="Halpern A.L."/>
            <person name="Lee A.P."/>
            <person name="Johnson J."/>
            <person name="Dandona N."/>
            <person name="Viswanathan L.D."/>
            <person name="Tay A."/>
            <person name="Venter J.C."/>
            <person name="Strausberg R.L."/>
            <person name="Brenner S."/>
        </authorList>
    </citation>
    <scope>NUCLEOTIDE SEQUENCE [LARGE SCALE GENOMIC DNA]</scope>
</reference>
<proteinExistence type="inferred from homology"/>
<feature type="transmembrane region" description="Helical" evidence="8">
    <location>
        <begin position="327"/>
        <end position="348"/>
    </location>
</feature>
<comment type="subcellular location">
    <subcellularLocation>
        <location evidence="1 8">Cell membrane</location>
        <topology evidence="1 8">Multi-pass membrane protein</topology>
    </subcellularLocation>
</comment>
<feature type="transmembrane region" description="Helical" evidence="8">
    <location>
        <begin position="368"/>
        <end position="392"/>
    </location>
</feature>
<feature type="domain" description="Kazal-like" evidence="10">
    <location>
        <begin position="444"/>
        <end position="499"/>
    </location>
</feature>
<reference evidence="11" key="5">
    <citation type="submission" date="2025-09" db="UniProtKB">
        <authorList>
            <consortium name="Ensembl"/>
        </authorList>
    </citation>
    <scope>IDENTIFICATION</scope>
</reference>
<keyword evidence="6 8" id="KW-0472">Membrane</keyword>
<evidence type="ECO:0000259" key="10">
    <source>
        <dbReference type="PROSITE" id="PS51465"/>
    </source>
</evidence>
<reference evidence="11" key="4">
    <citation type="submission" date="2025-08" db="UniProtKB">
        <authorList>
            <consortium name="Ensembl"/>
        </authorList>
    </citation>
    <scope>IDENTIFICATION</scope>
</reference>
<feature type="transmembrane region" description="Helical" evidence="8">
    <location>
        <begin position="260"/>
        <end position="284"/>
    </location>
</feature>
<feature type="transmembrane region" description="Helical" evidence="8">
    <location>
        <begin position="614"/>
        <end position="634"/>
    </location>
</feature>
<keyword evidence="4 8" id="KW-0812">Transmembrane</keyword>
<feature type="transmembrane region" description="Helical" evidence="8">
    <location>
        <begin position="80"/>
        <end position="101"/>
    </location>
</feature>
<evidence type="ECO:0000256" key="8">
    <source>
        <dbReference type="RuleBase" id="RU362056"/>
    </source>
</evidence>
<dbReference type="Ensembl" id="ENSCMIT00000026202.1">
    <property type="protein sequence ID" value="ENSCMIP00000025778.1"/>
    <property type="gene ID" value="ENSCMIG00000011284.1"/>
</dbReference>
<dbReference type="PROSITE" id="PS50850">
    <property type="entry name" value="MFS"/>
    <property type="match status" value="1"/>
</dbReference>
<comment type="similarity">
    <text evidence="2 8">Belongs to the organo anion transporter (TC 2.A.60) family.</text>
</comment>
<dbReference type="NCBIfam" id="TIGR00805">
    <property type="entry name" value="oat"/>
    <property type="match status" value="1"/>
</dbReference>
<keyword evidence="8" id="KW-0406">Ion transport</keyword>
<dbReference type="InterPro" id="IPR020846">
    <property type="entry name" value="MFS_dom"/>
</dbReference>
<evidence type="ECO:0000256" key="1">
    <source>
        <dbReference type="ARBA" id="ARBA00004651"/>
    </source>
</evidence>
<dbReference type="Pfam" id="PF03137">
    <property type="entry name" value="OATP"/>
    <property type="match status" value="1"/>
</dbReference>
<accession>A0A4W3IG25</accession>
<evidence type="ECO:0000259" key="9">
    <source>
        <dbReference type="PROSITE" id="PS50850"/>
    </source>
</evidence>
<organism evidence="11 12">
    <name type="scientific">Callorhinchus milii</name>
    <name type="common">Ghost shark</name>
    <dbReference type="NCBI Taxonomy" id="7868"/>
    <lineage>
        <taxon>Eukaryota</taxon>
        <taxon>Metazoa</taxon>
        <taxon>Chordata</taxon>
        <taxon>Craniata</taxon>
        <taxon>Vertebrata</taxon>
        <taxon>Chondrichthyes</taxon>
        <taxon>Holocephali</taxon>
        <taxon>Chimaeriformes</taxon>
        <taxon>Callorhinchidae</taxon>
        <taxon>Callorhinchus</taxon>
    </lineage>
</organism>
<protein>
    <recommendedName>
        <fullName evidence="8">Solute carrier organic anion transporter family member</fullName>
    </recommendedName>
</protein>
<dbReference type="GeneTree" id="ENSGT01150000286901"/>
<feature type="transmembrane region" description="Helical" evidence="8">
    <location>
        <begin position="522"/>
        <end position="539"/>
    </location>
</feature>
<dbReference type="InParanoid" id="A0A4W3IG25"/>
<dbReference type="PANTHER" id="PTHR11388:SF14">
    <property type="entry name" value="SOLUTE CARRIER ORGANIC ANION TRANSPORTER FAMILY MEMBER 2A1"/>
    <property type="match status" value="1"/>
</dbReference>
<dbReference type="InterPro" id="IPR004156">
    <property type="entry name" value="OATP"/>
</dbReference>
<dbReference type="SUPFAM" id="SSF103473">
    <property type="entry name" value="MFS general substrate transporter"/>
    <property type="match status" value="2"/>
</dbReference>
<dbReference type="Pfam" id="PF07648">
    <property type="entry name" value="Kazal_2"/>
    <property type="match status" value="1"/>
</dbReference>
<feature type="transmembrane region" description="Helical" evidence="8">
    <location>
        <begin position="175"/>
        <end position="200"/>
    </location>
</feature>
<reference evidence="12" key="2">
    <citation type="journal article" date="2007" name="PLoS Biol.">
        <title>Survey sequencing and comparative analysis of the elephant shark (Callorhinchus milii) genome.</title>
        <authorList>
            <person name="Venkatesh B."/>
            <person name="Kirkness E.F."/>
            <person name="Loh Y.H."/>
            <person name="Halpern A.L."/>
            <person name="Lee A.P."/>
            <person name="Johnson J."/>
            <person name="Dandona N."/>
            <person name="Viswanathan L.D."/>
            <person name="Tay A."/>
            <person name="Venter J.C."/>
            <person name="Strausberg R.L."/>
            <person name="Brenner S."/>
        </authorList>
    </citation>
    <scope>NUCLEOTIDE SEQUENCE [LARGE SCALE GENOMIC DNA]</scope>
</reference>
<evidence type="ECO:0000256" key="6">
    <source>
        <dbReference type="ARBA" id="ARBA00023136"/>
    </source>
</evidence>
<dbReference type="Proteomes" id="UP000314986">
    <property type="component" value="Unassembled WGS sequence"/>
</dbReference>
<keyword evidence="3" id="KW-1003">Cell membrane</keyword>
<name>A0A4W3IG25_CALMI</name>
<evidence type="ECO:0000256" key="2">
    <source>
        <dbReference type="ARBA" id="ARBA00009657"/>
    </source>
</evidence>
<dbReference type="InterPro" id="IPR036259">
    <property type="entry name" value="MFS_trans_sf"/>
</dbReference>
<evidence type="ECO:0000256" key="7">
    <source>
        <dbReference type="ARBA" id="ARBA00023157"/>
    </source>
</evidence>
<comment type="caution">
    <text evidence="8">Lacks conserved residue(s) required for the propagation of feature annotation.</text>
</comment>
<evidence type="ECO:0000313" key="12">
    <source>
        <dbReference type="Proteomes" id="UP000314986"/>
    </source>
</evidence>
<evidence type="ECO:0000256" key="3">
    <source>
        <dbReference type="ARBA" id="ARBA00022475"/>
    </source>
</evidence>
<feature type="transmembrane region" description="Helical" evidence="8">
    <location>
        <begin position="108"/>
        <end position="129"/>
    </location>
</feature>
<dbReference type="Gene3D" id="1.20.1250.20">
    <property type="entry name" value="MFS general substrate transporter like domains"/>
    <property type="match status" value="1"/>
</dbReference>
<dbReference type="GO" id="GO:0015132">
    <property type="term" value="F:prostaglandin transmembrane transporter activity"/>
    <property type="evidence" value="ECO:0007669"/>
    <property type="project" value="TreeGrafter"/>
</dbReference>